<gene>
    <name evidence="10" type="primary">comE</name>
    <name evidence="10" type="ORF">ISP01_03455</name>
</gene>
<dbReference type="EC" id="4.1.1.79" evidence="7"/>
<evidence type="ECO:0000256" key="2">
    <source>
        <dbReference type="ARBA" id="ARBA00022793"/>
    </source>
</evidence>
<dbReference type="CDD" id="cd03372">
    <property type="entry name" value="TPP_ComE"/>
    <property type="match status" value="1"/>
</dbReference>
<dbReference type="InterPro" id="IPR029061">
    <property type="entry name" value="THDP-binding"/>
</dbReference>
<organism evidence="10 11">
    <name type="scientific">Methanobrevibacter arboriphilus</name>
    <dbReference type="NCBI Taxonomy" id="39441"/>
    <lineage>
        <taxon>Archaea</taxon>
        <taxon>Methanobacteriati</taxon>
        <taxon>Methanobacteriota</taxon>
        <taxon>Methanomada group</taxon>
        <taxon>Methanobacteria</taxon>
        <taxon>Methanobacteriales</taxon>
        <taxon>Methanobacteriaceae</taxon>
        <taxon>Methanobrevibacter</taxon>
    </lineage>
</organism>
<sequence length="197" mass="22061">MKRFDAILDIMQYVDDEIIVCNIGFPSRELFEIKDRSKNFYMLGSMGLASSIGLGLAIANDNSITNANDFKKNKEKIIVFDGDGSVLMNMGSLVTIYNQNPKNLILVVFDNGCYGSTGNQCTYAQNIDLLEVAKSIGFKNCHDYNDIDFEDILLDECEGPVFIHYKILPGNADSPIIDFSPEEIKTRFMDSLNTSNH</sequence>
<dbReference type="NCBIfam" id="TIGR03846">
    <property type="entry name" value="sulfopy_beta"/>
    <property type="match status" value="1"/>
</dbReference>
<comment type="caution">
    <text evidence="10">The sequence shown here is derived from an EMBL/GenBank/DDBJ whole genome shotgun (WGS) entry which is preliminary data.</text>
</comment>
<evidence type="ECO:0000256" key="1">
    <source>
        <dbReference type="ARBA" id="ARBA00022545"/>
    </source>
</evidence>
<feature type="domain" description="Thiamine pyrophosphate enzyme TPP-binding" evidence="9">
    <location>
        <begin position="41"/>
        <end position="164"/>
    </location>
</feature>
<dbReference type="InterPro" id="IPR011766">
    <property type="entry name" value="TPP_enzyme_TPP-bd"/>
</dbReference>
<dbReference type="Proteomes" id="UP000658733">
    <property type="component" value="Unassembled WGS sequence"/>
</dbReference>
<dbReference type="PANTHER" id="PTHR42818">
    <property type="entry name" value="SULFOPYRUVATE DECARBOXYLASE SUBUNIT ALPHA"/>
    <property type="match status" value="1"/>
</dbReference>
<keyword evidence="3 10" id="KW-0456">Lyase</keyword>
<evidence type="ECO:0000259" key="9">
    <source>
        <dbReference type="Pfam" id="PF02775"/>
    </source>
</evidence>
<evidence type="ECO:0000256" key="4">
    <source>
        <dbReference type="ARBA" id="ARBA00037396"/>
    </source>
</evidence>
<evidence type="ECO:0000256" key="5">
    <source>
        <dbReference type="ARBA" id="ARBA00037914"/>
    </source>
</evidence>
<evidence type="ECO:0000256" key="6">
    <source>
        <dbReference type="ARBA" id="ARBA00038733"/>
    </source>
</evidence>
<dbReference type="GO" id="GO:0019295">
    <property type="term" value="P:coenzyme M biosynthetic process"/>
    <property type="evidence" value="ECO:0007669"/>
    <property type="project" value="UniProtKB-KW"/>
</dbReference>
<accession>A0A843ABW2</accession>
<evidence type="ECO:0000313" key="11">
    <source>
        <dbReference type="Proteomes" id="UP000658733"/>
    </source>
</evidence>
<keyword evidence="1" id="KW-0174">Coenzyme M biosynthesis</keyword>
<dbReference type="Pfam" id="PF02775">
    <property type="entry name" value="TPP_enzyme_C"/>
    <property type="match status" value="1"/>
</dbReference>
<comment type="subunit">
    <text evidence="6">Heterododecamer composed of 6 subunits alpha and 6 subunits beta.</text>
</comment>
<evidence type="ECO:0000256" key="7">
    <source>
        <dbReference type="ARBA" id="ARBA00038875"/>
    </source>
</evidence>
<dbReference type="GO" id="GO:0050545">
    <property type="term" value="F:sulfopyruvate decarboxylase activity"/>
    <property type="evidence" value="ECO:0007669"/>
    <property type="project" value="UniProtKB-EC"/>
</dbReference>
<dbReference type="EMBL" id="JADIIN010000023">
    <property type="protein sequence ID" value="MBF4468442.1"/>
    <property type="molecule type" value="Genomic_DNA"/>
</dbReference>
<dbReference type="AlphaFoldDB" id="A0A843ABW2"/>
<keyword evidence="10" id="KW-0670">Pyruvate</keyword>
<reference evidence="10" key="1">
    <citation type="submission" date="2020-10" db="EMBL/GenBank/DDBJ databases">
        <title>Dehalococcoides mccartyi of a TCE/Cr reducing biochatode.</title>
        <authorList>
            <person name="Matturro B."/>
        </authorList>
    </citation>
    <scope>NUCLEOTIDE SEQUENCE</scope>
    <source>
        <strain evidence="10">Bin4</strain>
    </source>
</reference>
<evidence type="ECO:0000256" key="8">
    <source>
        <dbReference type="ARBA" id="ARBA00048551"/>
    </source>
</evidence>
<comment type="catalytic activity">
    <reaction evidence="8">
        <text>3-sulfopyruvate + H(+) = sulfoacetaldehyde + CO2</text>
        <dbReference type="Rhea" id="RHEA:20948"/>
        <dbReference type="ChEBI" id="CHEBI:15378"/>
        <dbReference type="ChEBI" id="CHEBI:16526"/>
        <dbReference type="ChEBI" id="CHEBI:57940"/>
        <dbReference type="ChEBI" id="CHEBI:58246"/>
        <dbReference type="EC" id="4.1.1.79"/>
    </reaction>
</comment>
<evidence type="ECO:0000313" key="10">
    <source>
        <dbReference type="EMBL" id="MBF4468442.1"/>
    </source>
</evidence>
<comment type="function">
    <text evidence="4">Involved in the biosynthesis of the coenzyme M (2-mercaptoethanesulfonic acid). Catalyzes the decarboxylation of sulfopyruvate to sulfoacetaldehyde.</text>
</comment>
<dbReference type="GO" id="GO:0030976">
    <property type="term" value="F:thiamine pyrophosphate binding"/>
    <property type="evidence" value="ECO:0007669"/>
    <property type="project" value="InterPro"/>
</dbReference>
<evidence type="ECO:0000256" key="3">
    <source>
        <dbReference type="ARBA" id="ARBA00023239"/>
    </source>
</evidence>
<dbReference type="RefSeq" id="WP_054835685.1">
    <property type="nucleotide sequence ID" value="NZ_AP019779.1"/>
</dbReference>
<name>A0A843ABW2_METAZ</name>
<proteinExistence type="predicted"/>
<dbReference type="GeneID" id="66133621"/>
<dbReference type="SUPFAM" id="SSF52518">
    <property type="entry name" value="Thiamin diphosphate-binding fold (THDP-binding)"/>
    <property type="match status" value="1"/>
</dbReference>
<protein>
    <recommendedName>
        <fullName evidence="7">sulfopyruvate decarboxylase</fullName>
        <ecNumber evidence="7">4.1.1.79</ecNumber>
    </recommendedName>
</protein>
<dbReference type="InterPro" id="IPR022494">
    <property type="entry name" value="Sulfopyruvate_deCO2ase_bsu"/>
</dbReference>
<comment type="pathway">
    <text evidence="5">Cofactor biosynthesis; coenzyme M biosynthesis; sulfoacetaldehyde from phosphoenolpyruvate and sulfite: step 4/4.</text>
</comment>
<dbReference type="InterPro" id="IPR051818">
    <property type="entry name" value="TPP_dependent_decarboxylase"/>
</dbReference>
<dbReference type="PANTHER" id="PTHR42818:SF1">
    <property type="entry name" value="SULFOPYRUVATE DECARBOXYLASE"/>
    <property type="match status" value="1"/>
</dbReference>
<keyword evidence="2" id="KW-0210">Decarboxylase</keyword>
<dbReference type="Gene3D" id="3.40.50.970">
    <property type="match status" value="1"/>
</dbReference>